<dbReference type="InterPro" id="IPR006330">
    <property type="entry name" value="Ado/ade_deaminase"/>
</dbReference>
<dbReference type="OrthoDB" id="7202371at2759"/>
<dbReference type="Gene3D" id="3.20.20.140">
    <property type="entry name" value="Metal-dependent hydrolases"/>
    <property type="match status" value="1"/>
</dbReference>
<accession>A0A9N9L0F9</accession>
<sequence length="613" mass="71069">MGILCSSVDKNGDDDPTENKSQNQIISEHSHRLQKLPRFSRSQKPTSNMTPEQYSRLREKLVKEERDQDFDAECSRNPLEIERRAAQIVRDIRKYDRETLFENSSPDSKGGPQAEHFLGNVERINKSKLFKVAKKMPKGAHLHIHFNSCLPAEFLIKQARKIPAMYIRSTLPLTKTAPENFENSRISFMVMTEHAATHERQNDGSERYVGTGDIFSPRYTSNTWMRYSEFQDKFDRNRIIQKPSVLPNDTTWTEYWLIRKMQISEKEAHGVNQTGRGIWERFNHRTQMMKGLFAYDSAYRNYTRECIRDFVADNIQYAEIRPNFMATNTLKSDDGKENIDNDGIMGIIREELQATMRELKAKRQYFGGMKVIYCTPRSFDKKEVKSQLDDCISLKRKYGNLLCGFDLVGHEEMGNQLSNFIAEFLSFRQQCVEEKLDLPFLFHCGETLEVGGEIDGNLYDAILLGSKRIGHGYALARHPHLMEKFKKQGIAIESCPISNEVLGLTPNIAGHNLPVLLANKVPCTINSDNATFYRSSLSHDFYQVMIGSESMSLFGWKQLAKWSLEHSCMEPDLKAEVTAMWEVKWEDFCHWIVEEHENDKELQAWLRKEDDKM</sequence>
<feature type="region of interest" description="Disordered" evidence="4">
    <location>
        <begin position="1"/>
        <end position="55"/>
    </location>
</feature>
<feature type="domain" description="Adenosine deaminase" evidence="5">
    <location>
        <begin position="275"/>
        <end position="577"/>
    </location>
</feature>
<dbReference type="AlphaFoldDB" id="A0A9N9L0F9"/>
<dbReference type="PANTHER" id="PTHR11409">
    <property type="entry name" value="ADENOSINE DEAMINASE"/>
    <property type="match status" value="1"/>
</dbReference>
<protein>
    <recommendedName>
        <fullName evidence="5">Adenosine deaminase domain-containing protein</fullName>
    </recommendedName>
</protein>
<keyword evidence="2" id="KW-0479">Metal-binding</keyword>
<dbReference type="InterPro" id="IPR032466">
    <property type="entry name" value="Metal_Hydrolase"/>
</dbReference>
<evidence type="ECO:0000256" key="3">
    <source>
        <dbReference type="ARBA" id="ARBA00022801"/>
    </source>
</evidence>
<dbReference type="PANTHER" id="PTHR11409:SF37">
    <property type="entry name" value="ADENOSINE DEAMINASE DOMAIN-CONTAINING PROTEIN"/>
    <property type="match status" value="1"/>
</dbReference>
<evidence type="ECO:0000256" key="1">
    <source>
        <dbReference type="ARBA" id="ARBA00001947"/>
    </source>
</evidence>
<dbReference type="GO" id="GO:0046872">
    <property type="term" value="F:metal ion binding"/>
    <property type="evidence" value="ECO:0007669"/>
    <property type="project" value="UniProtKB-KW"/>
</dbReference>
<evidence type="ECO:0000313" key="7">
    <source>
        <dbReference type="Proteomes" id="UP000696280"/>
    </source>
</evidence>
<comment type="cofactor">
    <cofactor evidence="1">
        <name>Zn(2+)</name>
        <dbReference type="ChEBI" id="CHEBI:29105"/>
    </cofactor>
</comment>
<evidence type="ECO:0000259" key="5">
    <source>
        <dbReference type="Pfam" id="PF00962"/>
    </source>
</evidence>
<dbReference type="GO" id="GO:0004000">
    <property type="term" value="F:adenosine deaminase activity"/>
    <property type="evidence" value="ECO:0007669"/>
    <property type="project" value="TreeGrafter"/>
</dbReference>
<name>A0A9N9L0F9_9HELO</name>
<keyword evidence="7" id="KW-1185">Reference proteome</keyword>
<evidence type="ECO:0000256" key="4">
    <source>
        <dbReference type="SAM" id="MobiDB-lite"/>
    </source>
</evidence>
<evidence type="ECO:0000256" key="2">
    <source>
        <dbReference type="ARBA" id="ARBA00022723"/>
    </source>
</evidence>
<keyword evidence="3" id="KW-0378">Hydrolase</keyword>
<dbReference type="GO" id="GO:0006154">
    <property type="term" value="P:adenosine catabolic process"/>
    <property type="evidence" value="ECO:0007669"/>
    <property type="project" value="TreeGrafter"/>
</dbReference>
<evidence type="ECO:0000313" key="6">
    <source>
        <dbReference type="EMBL" id="CAG8957209.1"/>
    </source>
</evidence>
<reference evidence="6" key="1">
    <citation type="submission" date="2021-07" db="EMBL/GenBank/DDBJ databases">
        <authorList>
            <person name="Durling M."/>
        </authorList>
    </citation>
    <scope>NUCLEOTIDE SEQUENCE</scope>
</reference>
<comment type="caution">
    <text evidence="6">The sequence shown here is derived from an EMBL/GenBank/DDBJ whole genome shotgun (WGS) entry which is preliminary data.</text>
</comment>
<dbReference type="SUPFAM" id="SSF51556">
    <property type="entry name" value="Metallo-dependent hydrolases"/>
    <property type="match status" value="1"/>
</dbReference>
<proteinExistence type="predicted"/>
<dbReference type="EMBL" id="CAJVRL010000077">
    <property type="protein sequence ID" value="CAG8957209.1"/>
    <property type="molecule type" value="Genomic_DNA"/>
</dbReference>
<organism evidence="6 7">
    <name type="scientific">Hymenoscyphus fraxineus</name>
    <dbReference type="NCBI Taxonomy" id="746836"/>
    <lineage>
        <taxon>Eukaryota</taxon>
        <taxon>Fungi</taxon>
        <taxon>Dikarya</taxon>
        <taxon>Ascomycota</taxon>
        <taxon>Pezizomycotina</taxon>
        <taxon>Leotiomycetes</taxon>
        <taxon>Helotiales</taxon>
        <taxon>Helotiaceae</taxon>
        <taxon>Hymenoscyphus</taxon>
    </lineage>
</organism>
<dbReference type="Proteomes" id="UP000696280">
    <property type="component" value="Unassembled WGS sequence"/>
</dbReference>
<gene>
    <name evidence="6" type="ORF">HYFRA_00009411</name>
</gene>
<dbReference type="GO" id="GO:0046103">
    <property type="term" value="P:inosine biosynthetic process"/>
    <property type="evidence" value="ECO:0007669"/>
    <property type="project" value="TreeGrafter"/>
</dbReference>
<dbReference type="InterPro" id="IPR001365">
    <property type="entry name" value="A_deaminase_dom"/>
</dbReference>
<dbReference type="Pfam" id="PF00962">
    <property type="entry name" value="A_deaminase"/>
    <property type="match status" value="1"/>
</dbReference>
<feature type="compositionally biased region" description="Polar residues" evidence="4">
    <location>
        <begin position="40"/>
        <end position="53"/>
    </location>
</feature>